<name>A0A101PV92_STRCK</name>
<keyword evidence="3" id="KW-1185">Reference proteome</keyword>
<organism evidence="2 3">
    <name type="scientific">Streptomyces corchorusii</name>
    <name type="common">Streptomyces chibaensis</name>
    <dbReference type="NCBI Taxonomy" id="1903"/>
    <lineage>
        <taxon>Bacteria</taxon>
        <taxon>Bacillati</taxon>
        <taxon>Actinomycetota</taxon>
        <taxon>Actinomycetes</taxon>
        <taxon>Kitasatosporales</taxon>
        <taxon>Streptomycetaceae</taxon>
        <taxon>Streptomyces</taxon>
    </lineage>
</organism>
<feature type="region of interest" description="Disordered" evidence="1">
    <location>
        <begin position="28"/>
        <end position="49"/>
    </location>
</feature>
<accession>A0A101PV92</accession>
<sequence length="98" mass="10011">MATGTLRRRIDLIPDPVASDTVDPAVDAHQDLASGPDRAASDADDPDVRSAVSALAADARTMGASLRDPGDSGFHAARDETSSDLEDPSSACEGSSKS</sequence>
<dbReference type="Proteomes" id="UP000053398">
    <property type="component" value="Unassembled WGS sequence"/>
</dbReference>
<proteinExistence type="predicted"/>
<dbReference type="EMBL" id="LMWP01000044">
    <property type="protein sequence ID" value="KUN18310.1"/>
    <property type="molecule type" value="Genomic_DNA"/>
</dbReference>
<gene>
    <name evidence="2" type="ORF">AQJ11_35185</name>
</gene>
<dbReference type="AlphaFoldDB" id="A0A101PV92"/>
<protein>
    <submittedName>
        <fullName evidence="2">Uncharacterized protein</fullName>
    </submittedName>
</protein>
<evidence type="ECO:0000313" key="3">
    <source>
        <dbReference type="Proteomes" id="UP000053398"/>
    </source>
</evidence>
<comment type="caution">
    <text evidence="2">The sequence shown here is derived from an EMBL/GenBank/DDBJ whole genome shotgun (WGS) entry which is preliminary data.</text>
</comment>
<evidence type="ECO:0000256" key="1">
    <source>
        <dbReference type="SAM" id="MobiDB-lite"/>
    </source>
</evidence>
<evidence type="ECO:0000313" key="2">
    <source>
        <dbReference type="EMBL" id="KUN18310.1"/>
    </source>
</evidence>
<feature type="region of interest" description="Disordered" evidence="1">
    <location>
        <begin position="61"/>
        <end position="98"/>
    </location>
</feature>
<dbReference type="RefSeq" id="WP_014669499.1">
    <property type="nucleotide sequence ID" value="NZ_KQ948367.1"/>
</dbReference>
<reference evidence="2 3" key="1">
    <citation type="submission" date="2015-10" db="EMBL/GenBank/DDBJ databases">
        <title>Draft genome sequence of Streptomyces corchorusii DSM 40340, type strain for the species Streptomyces corchorusii.</title>
        <authorList>
            <person name="Ruckert C."/>
            <person name="Winkler A."/>
            <person name="Kalinowski J."/>
            <person name="Kampfer P."/>
            <person name="Glaeser S."/>
        </authorList>
    </citation>
    <scope>NUCLEOTIDE SEQUENCE [LARGE SCALE GENOMIC DNA]</scope>
    <source>
        <strain evidence="2 3">DSM 40340</strain>
    </source>
</reference>